<dbReference type="SUPFAM" id="SSF141868">
    <property type="entry name" value="EAL domain-like"/>
    <property type="match status" value="1"/>
</dbReference>
<dbReference type="InterPro" id="IPR001789">
    <property type="entry name" value="Sig_transdc_resp-reg_receiver"/>
</dbReference>
<evidence type="ECO:0000259" key="3">
    <source>
        <dbReference type="PROSITE" id="PS50110"/>
    </source>
</evidence>
<dbReference type="InterPro" id="IPR035919">
    <property type="entry name" value="EAL_sf"/>
</dbReference>
<dbReference type="Pfam" id="PF00989">
    <property type="entry name" value="PAS"/>
    <property type="match status" value="1"/>
</dbReference>
<feature type="domain" description="GGDEF" evidence="5">
    <location>
        <begin position="300"/>
        <end position="437"/>
    </location>
</feature>
<feature type="domain" description="EAL" evidence="4">
    <location>
        <begin position="447"/>
        <end position="698"/>
    </location>
</feature>
<dbReference type="Gene3D" id="3.20.20.450">
    <property type="entry name" value="EAL domain"/>
    <property type="match status" value="1"/>
</dbReference>
<dbReference type="PROSITE" id="PS50887">
    <property type="entry name" value="GGDEF"/>
    <property type="match status" value="1"/>
</dbReference>
<organism evidence="6">
    <name type="scientific">Thermohahella caldifontis</name>
    <dbReference type="NCBI Taxonomy" id="3142973"/>
    <lineage>
        <taxon>Bacteria</taxon>
        <taxon>Pseudomonadati</taxon>
        <taxon>Pseudomonadota</taxon>
        <taxon>Gammaproteobacteria</taxon>
        <taxon>Oceanospirillales</taxon>
        <taxon>Hahellaceae</taxon>
        <taxon>Thermohahella</taxon>
    </lineage>
</organism>
<dbReference type="InterPro" id="IPR013767">
    <property type="entry name" value="PAS_fold"/>
</dbReference>
<comment type="caution">
    <text evidence="1">Lacks conserved residue(s) required for the propagation of feature annotation.</text>
</comment>
<dbReference type="InterPro" id="IPR000014">
    <property type="entry name" value="PAS"/>
</dbReference>
<dbReference type="Pfam" id="PF00990">
    <property type="entry name" value="GGDEF"/>
    <property type="match status" value="1"/>
</dbReference>
<dbReference type="AlphaFoldDB" id="A0AB39UZN8"/>
<dbReference type="Pfam" id="PF00563">
    <property type="entry name" value="EAL"/>
    <property type="match status" value="1"/>
</dbReference>
<dbReference type="InterPro" id="IPR011006">
    <property type="entry name" value="CheY-like_superfamily"/>
</dbReference>
<dbReference type="SMART" id="SM00267">
    <property type="entry name" value="GGDEF"/>
    <property type="match status" value="1"/>
</dbReference>
<dbReference type="EMBL" id="CP154858">
    <property type="protein sequence ID" value="XDT73751.1"/>
    <property type="molecule type" value="Genomic_DNA"/>
</dbReference>
<dbReference type="CDD" id="cd01948">
    <property type="entry name" value="EAL"/>
    <property type="match status" value="1"/>
</dbReference>
<dbReference type="InterPro" id="IPR029787">
    <property type="entry name" value="Nucleotide_cyclase"/>
</dbReference>
<gene>
    <name evidence="6" type="ORF">AAIA72_07225</name>
</gene>
<name>A0AB39UZN8_9GAMM</name>
<evidence type="ECO:0000259" key="5">
    <source>
        <dbReference type="PROSITE" id="PS50887"/>
    </source>
</evidence>
<dbReference type="InterPro" id="IPR001633">
    <property type="entry name" value="EAL_dom"/>
</dbReference>
<dbReference type="SUPFAM" id="SSF55073">
    <property type="entry name" value="Nucleotide cyclase"/>
    <property type="match status" value="1"/>
</dbReference>
<dbReference type="Gene3D" id="3.30.450.20">
    <property type="entry name" value="PAS domain"/>
    <property type="match status" value="1"/>
</dbReference>
<dbReference type="InterPro" id="IPR050706">
    <property type="entry name" value="Cyclic-di-GMP_PDE-like"/>
</dbReference>
<evidence type="ECO:0000256" key="1">
    <source>
        <dbReference type="PROSITE-ProRule" id="PRU00169"/>
    </source>
</evidence>
<protein>
    <submittedName>
        <fullName evidence="6">EAL domain-containing protein</fullName>
    </submittedName>
</protein>
<accession>A0AB39UZN8</accession>
<dbReference type="GO" id="GO:0000160">
    <property type="term" value="P:phosphorelay signal transduction system"/>
    <property type="evidence" value="ECO:0007669"/>
    <property type="project" value="InterPro"/>
</dbReference>
<dbReference type="RefSeq" id="WP_369602732.1">
    <property type="nucleotide sequence ID" value="NZ_CP154858.1"/>
</dbReference>
<dbReference type="SMART" id="SM00052">
    <property type="entry name" value="EAL"/>
    <property type="match status" value="1"/>
</dbReference>
<sequence length="698" mass="78126">MAKKTQPVHLLILDPSQNEAEKIVSLLRNAGLATRAHRLTSQEDLVEQLKAQPWDLLIANEQGQTEDLTLDDILTVIRDLEKDLPVLVRSEQQDEDHTTELMRHGVADVIPAGHPKHLVLAAKRELAAHQARLTIRQLRLQLKEAEKRCQLLLESSMDAIAYINEGMHIYANKAYLDMMGYEDVDELMCIPVIDTIKPADKDRFKEFLKQMEKEGAQEASLSVHIRNSDDEDIAVTLTGSPATYDGEACLQIVVRPETDAELEAQLRKVASQDPLTGLYNRLHFDNLTDQTVRDAVEGRFKGALINLLVDGYDEVRAQHGIQGTDALMVEVANLIRSQCPEQFTLARISDDIIAILAPATDESQARALCEKLLASVRDHLIEFNGKTLQTTLSAGIVLINDSVPDKEELLNRANQAVNHVLSLEGHEKGDGIYVYTPRDFASDQTSDRDMMDILQEALDQSRFKLLFQPIISLRGDSQEHYEAFLRLINEAGEEISPSEFLPIEDKPELAIKLDRWVIIQNIKSLSAHRSKGHDTRLFINVTNHTVTDKTFVPWLSVALKAARLPGSSLVFQVSEPDAVAHLKQAKQFVDGVKDLGCGASLSRFGGALNPFNTLKHLNVDYVKLDGAYTEDIQKGAEEKEKVRELINQLHEAGKRTIVPFVESASVLSTLWQAGVHYIQGYYLQAPAESMNYDFSEME</sequence>
<dbReference type="CDD" id="cd01949">
    <property type="entry name" value="GGDEF"/>
    <property type="match status" value="1"/>
</dbReference>
<dbReference type="PROSITE" id="PS50110">
    <property type="entry name" value="RESPONSE_REGULATORY"/>
    <property type="match status" value="1"/>
</dbReference>
<evidence type="ECO:0000259" key="4">
    <source>
        <dbReference type="PROSITE" id="PS50883"/>
    </source>
</evidence>
<dbReference type="PANTHER" id="PTHR33121">
    <property type="entry name" value="CYCLIC DI-GMP PHOSPHODIESTERASE PDEF"/>
    <property type="match status" value="1"/>
</dbReference>
<dbReference type="InterPro" id="IPR035965">
    <property type="entry name" value="PAS-like_dom_sf"/>
</dbReference>
<feature type="coiled-coil region" evidence="2">
    <location>
        <begin position="128"/>
        <end position="155"/>
    </location>
</feature>
<dbReference type="InterPro" id="IPR000160">
    <property type="entry name" value="GGDEF_dom"/>
</dbReference>
<dbReference type="CDD" id="cd00130">
    <property type="entry name" value="PAS"/>
    <property type="match status" value="1"/>
</dbReference>
<dbReference type="GO" id="GO:0071111">
    <property type="term" value="F:cyclic-guanylate-specific phosphodiesterase activity"/>
    <property type="evidence" value="ECO:0007669"/>
    <property type="project" value="InterPro"/>
</dbReference>
<dbReference type="Gene3D" id="3.40.50.2300">
    <property type="match status" value="1"/>
</dbReference>
<dbReference type="SUPFAM" id="SSF52172">
    <property type="entry name" value="CheY-like"/>
    <property type="match status" value="1"/>
</dbReference>
<dbReference type="PANTHER" id="PTHR33121:SF23">
    <property type="entry name" value="CYCLIC DI-GMP PHOSPHODIESTERASE PDEB"/>
    <property type="match status" value="1"/>
</dbReference>
<reference evidence="6" key="1">
    <citation type="submission" date="2024-05" db="EMBL/GenBank/DDBJ databases">
        <title>Genome sequencing of novel strain.</title>
        <authorList>
            <person name="Ganbat D."/>
            <person name="Ganbat S."/>
            <person name="Lee S.-J."/>
        </authorList>
    </citation>
    <scope>NUCLEOTIDE SEQUENCE</scope>
    <source>
        <strain evidence="6">SMD15-11</strain>
    </source>
</reference>
<evidence type="ECO:0000256" key="2">
    <source>
        <dbReference type="SAM" id="Coils"/>
    </source>
</evidence>
<feature type="domain" description="Response regulatory" evidence="3">
    <location>
        <begin position="9"/>
        <end position="127"/>
    </location>
</feature>
<proteinExistence type="predicted"/>
<dbReference type="NCBIfam" id="TIGR00229">
    <property type="entry name" value="sensory_box"/>
    <property type="match status" value="1"/>
</dbReference>
<dbReference type="KEGG" id="tcd:AAIA72_07225"/>
<dbReference type="SUPFAM" id="SSF55785">
    <property type="entry name" value="PYP-like sensor domain (PAS domain)"/>
    <property type="match status" value="1"/>
</dbReference>
<keyword evidence="2" id="KW-0175">Coiled coil</keyword>
<evidence type="ECO:0000313" key="6">
    <source>
        <dbReference type="EMBL" id="XDT73751.1"/>
    </source>
</evidence>
<dbReference type="NCBIfam" id="TIGR00254">
    <property type="entry name" value="GGDEF"/>
    <property type="match status" value="1"/>
</dbReference>
<dbReference type="InterPro" id="IPR043128">
    <property type="entry name" value="Rev_trsase/Diguanyl_cyclase"/>
</dbReference>
<dbReference type="Gene3D" id="3.30.70.270">
    <property type="match status" value="1"/>
</dbReference>
<dbReference type="PROSITE" id="PS50883">
    <property type="entry name" value="EAL"/>
    <property type="match status" value="1"/>
</dbReference>